<dbReference type="Proteomes" id="UP000198415">
    <property type="component" value="Unassembled WGS sequence"/>
</dbReference>
<feature type="region of interest" description="Disordered" evidence="1">
    <location>
        <begin position="70"/>
        <end position="140"/>
    </location>
</feature>
<evidence type="ECO:0000313" key="4">
    <source>
        <dbReference type="Proteomes" id="UP000198415"/>
    </source>
</evidence>
<protein>
    <submittedName>
        <fullName evidence="3">Uncharacterized protein</fullName>
    </submittedName>
</protein>
<keyword evidence="2" id="KW-0472">Membrane</keyword>
<keyword evidence="4" id="KW-1185">Reference proteome</keyword>
<keyword evidence="2" id="KW-1133">Transmembrane helix</keyword>
<organism evidence="3 4">
    <name type="scientific">Actinoplanes regularis</name>
    <dbReference type="NCBI Taxonomy" id="52697"/>
    <lineage>
        <taxon>Bacteria</taxon>
        <taxon>Bacillati</taxon>
        <taxon>Actinomycetota</taxon>
        <taxon>Actinomycetes</taxon>
        <taxon>Micromonosporales</taxon>
        <taxon>Micromonosporaceae</taxon>
        <taxon>Actinoplanes</taxon>
    </lineage>
</organism>
<dbReference type="EMBL" id="FZNR01000011">
    <property type="protein sequence ID" value="SNS16664.1"/>
    <property type="molecule type" value="Genomic_DNA"/>
</dbReference>
<dbReference type="AlphaFoldDB" id="A0A239CB40"/>
<evidence type="ECO:0000313" key="3">
    <source>
        <dbReference type="EMBL" id="SNS16664.1"/>
    </source>
</evidence>
<evidence type="ECO:0000256" key="1">
    <source>
        <dbReference type="SAM" id="MobiDB-lite"/>
    </source>
</evidence>
<reference evidence="3 4" key="1">
    <citation type="submission" date="2017-06" db="EMBL/GenBank/DDBJ databases">
        <authorList>
            <person name="Kim H.J."/>
            <person name="Triplett B.A."/>
        </authorList>
    </citation>
    <scope>NUCLEOTIDE SEQUENCE [LARGE SCALE GENOMIC DNA]</scope>
    <source>
        <strain evidence="3 4">DSM 43151</strain>
    </source>
</reference>
<evidence type="ECO:0000256" key="2">
    <source>
        <dbReference type="SAM" id="Phobius"/>
    </source>
</evidence>
<dbReference type="OrthoDB" id="4147502at2"/>
<feature type="compositionally biased region" description="Low complexity" evidence="1">
    <location>
        <begin position="86"/>
        <end position="106"/>
    </location>
</feature>
<name>A0A239CB40_9ACTN</name>
<gene>
    <name evidence="3" type="ORF">SAMN06264365_11150</name>
</gene>
<dbReference type="RefSeq" id="WP_143232565.1">
    <property type="nucleotide sequence ID" value="NZ_FZNR01000011.1"/>
</dbReference>
<sequence length="253" mass="25275">MLTDDELRAVLRAEAAAHRPDRAAILERATRTTMRNEAARRRGPRVRIAGAAAAVAAVIGGGGVAQWALAGGTGSDRPTPPPPPVTVSASPAVAPSASPSRSSPSRRPGKPTAPSVASAEPAADTTAMGPLRSGGSVEVGGKTRANSVVTIRTGEALTALEVTIRLAGTAGLVPRSGSQQVPGASVDSSVTEEAGALVYHFTLSSGDTLDPGTYTFYARYTYAPGGRDPGADRYAVTATSGSGAALTVGGGFG</sequence>
<accession>A0A239CB40</accession>
<keyword evidence="2" id="KW-0812">Transmembrane</keyword>
<feature type="transmembrane region" description="Helical" evidence="2">
    <location>
        <begin position="48"/>
        <end position="69"/>
    </location>
</feature>
<proteinExistence type="predicted"/>